<feature type="active site" description="Proton donor" evidence="4">
    <location>
        <position position="49"/>
    </location>
</feature>
<keyword evidence="3" id="KW-0560">Oxidoreductase</keyword>
<protein>
    <submittedName>
        <fullName evidence="8">Aldo/keto reductase</fullName>
    </submittedName>
</protein>
<evidence type="ECO:0000259" key="7">
    <source>
        <dbReference type="Pfam" id="PF00248"/>
    </source>
</evidence>
<reference evidence="9" key="1">
    <citation type="submission" date="2016-10" db="EMBL/GenBank/DDBJ databases">
        <authorList>
            <person name="Varghese N."/>
            <person name="Submissions S."/>
        </authorList>
    </citation>
    <scope>NUCLEOTIDE SEQUENCE [LARGE SCALE GENOMIC DNA]</scope>
    <source>
        <strain evidence="9">DSM 27982</strain>
    </source>
</reference>
<dbReference type="CDD" id="cd19133">
    <property type="entry name" value="AKR_AKR5F1"/>
    <property type="match status" value="1"/>
</dbReference>
<keyword evidence="2" id="KW-0521">NADP</keyword>
<dbReference type="Gene3D" id="3.20.20.100">
    <property type="entry name" value="NADP-dependent oxidoreductase domain"/>
    <property type="match status" value="1"/>
</dbReference>
<accession>A0A1H0A197</accession>
<dbReference type="PROSITE" id="PS00063">
    <property type="entry name" value="ALDOKETO_REDUCTASE_3"/>
    <property type="match status" value="1"/>
</dbReference>
<name>A0A1H0A197_9ACTO</name>
<sequence length="280" mass="30845">MQTITLNNGVEMPIIGFGTYQITDPAECERCVVEAVATGYRLIDTAQAYGNEEAVGAGIARCGVPREELFITTKLWFRNYERDSSLASLEASLRRLGTDYVDLVLLHWPFGNTYAAWRALEELQRDGRTRAIGVSNYAPSQLIDLIEFNEVVPAVNQVETNLLAQQNALHELMADKGIAHQAYAPFGQGRANEMFNLPEVTAAARAHGKTPRQVALRFMIQRGIGVIPKSTHAERMAENLDVFDFELTGAEMTALASIDTDRPMIGNPQDATLAASAITW</sequence>
<evidence type="ECO:0000256" key="6">
    <source>
        <dbReference type="PIRSR" id="PIRSR000097-3"/>
    </source>
</evidence>
<dbReference type="PIRSF" id="PIRSF000097">
    <property type="entry name" value="AKR"/>
    <property type="match status" value="1"/>
</dbReference>
<evidence type="ECO:0000313" key="8">
    <source>
        <dbReference type="EMBL" id="SDN26733.1"/>
    </source>
</evidence>
<dbReference type="InterPro" id="IPR023210">
    <property type="entry name" value="NADP_OxRdtase_dom"/>
</dbReference>
<feature type="binding site" evidence="5">
    <location>
        <position position="107"/>
    </location>
    <ligand>
        <name>substrate</name>
    </ligand>
</feature>
<dbReference type="Proteomes" id="UP000198541">
    <property type="component" value="Unassembled WGS sequence"/>
</dbReference>
<evidence type="ECO:0000256" key="2">
    <source>
        <dbReference type="ARBA" id="ARBA00022857"/>
    </source>
</evidence>
<dbReference type="GO" id="GO:0016616">
    <property type="term" value="F:oxidoreductase activity, acting on the CH-OH group of donors, NAD or NADP as acceptor"/>
    <property type="evidence" value="ECO:0007669"/>
    <property type="project" value="UniProtKB-ARBA"/>
</dbReference>
<dbReference type="PROSITE" id="PS00062">
    <property type="entry name" value="ALDOKETO_REDUCTASE_2"/>
    <property type="match status" value="1"/>
</dbReference>
<evidence type="ECO:0000256" key="4">
    <source>
        <dbReference type="PIRSR" id="PIRSR000097-1"/>
    </source>
</evidence>
<dbReference type="AlphaFoldDB" id="A0A1H0A197"/>
<dbReference type="RefSeq" id="WP_092532770.1">
    <property type="nucleotide sequence ID" value="NZ_FNIM01000001.1"/>
</dbReference>
<comment type="similarity">
    <text evidence="1">Belongs to the aldo/keto reductase family.</text>
</comment>
<evidence type="ECO:0000256" key="1">
    <source>
        <dbReference type="ARBA" id="ARBA00007905"/>
    </source>
</evidence>
<keyword evidence="9" id="KW-1185">Reference proteome</keyword>
<dbReference type="SUPFAM" id="SSF51430">
    <property type="entry name" value="NAD(P)-linked oxidoreductase"/>
    <property type="match status" value="1"/>
</dbReference>
<dbReference type="InterPro" id="IPR036812">
    <property type="entry name" value="NAD(P)_OxRdtase_dom_sf"/>
</dbReference>
<feature type="domain" description="NADP-dependent oxidoreductase" evidence="7">
    <location>
        <begin position="15"/>
        <end position="259"/>
    </location>
</feature>
<dbReference type="InterPro" id="IPR018170">
    <property type="entry name" value="Aldo/ket_reductase_CS"/>
</dbReference>
<dbReference type="PANTHER" id="PTHR43827">
    <property type="entry name" value="2,5-DIKETO-D-GLUCONIC ACID REDUCTASE"/>
    <property type="match status" value="1"/>
</dbReference>
<dbReference type="PROSITE" id="PS00798">
    <property type="entry name" value="ALDOKETO_REDUCTASE_1"/>
    <property type="match status" value="1"/>
</dbReference>
<dbReference type="Pfam" id="PF00248">
    <property type="entry name" value="Aldo_ket_red"/>
    <property type="match status" value="1"/>
</dbReference>
<gene>
    <name evidence="8" type="ORF">SAMN05216355_101493</name>
</gene>
<dbReference type="FunFam" id="3.20.20.100:FF:000015">
    <property type="entry name" value="Oxidoreductase, aldo/keto reductase family"/>
    <property type="match status" value="1"/>
</dbReference>
<dbReference type="PRINTS" id="PR00069">
    <property type="entry name" value="ALDKETRDTASE"/>
</dbReference>
<evidence type="ECO:0000313" key="9">
    <source>
        <dbReference type="Proteomes" id="UP000198541"/>
    </source>
</evidence>
<dbReference type="PANTHER" id="PTHR43827:SF3">
    <property type="entry name" value="NADP-DEPENDENT OXIDOREDUCTASE DOMAIN-CONTAINING PROTEIN"/>
    <property type="match status" value="1"/>
</dbReference>
<proteinExistence type="inferred from homology"/>
<evidence type="ECO:0000256" key="3">
    <source>
        <dbReference type="ARBA" id="ARBA00023002"/>
    </source>
</evidence>
<feature type="site" description="Lowers pKa of active site Tyr" evidence="6">
    <location>
        <position position="74"/>
    </location>
</feature>
<dbReference type="EMBL" id="FNIM01000001">
    <property type="protein sequence ID" value="SDN26733.1"/>
    <property type="molecule type" value="Genomic_DNA"/>
</dbReference>
<dbReference type="InterPro" id="IPR020471">
    <property type="entry name" value="AKR"/>
</dbReference>
<evidence type="ECO:0000256" key="5">
    <source>
        <dbReference type="PIRSR" id="PIRSR000097-2"/>
    </source>
</evidence>
<organism evidence="8 9">
    <name type="scientific">Actinomyces ruminicola</name>
    <dbReference type="NCBI Taxonomy" id="332524"/>
    <lineage>
        <taxon>Bacteria</taxon>
        <taxon>Bacillati</taxon>
        <taxon>Actinomycetota</taxon>
        <taxon>Actinomycetes</taxon>
        <taxon>Actinomycetales</taxon>
        <taxon>Actinomycetaceae</taxon>
        <taxon>Actinomyces</taxon>
    </lineage>
</organism>